<dbReference type="Gene3D" id="3.40.190.10">
    <property type="entry name" value="Periplasmic binding protein-like II"/>
    <property type="match status" value="2"/>
</dbReference>
<dbReference type="EMBL" id="DMAI01000396">
    <property type="protein sequence ID" value="HAE50562.1"/>
    <property type="molecule type" value="Genomic_DNA"/>
</dbReference>
<evidence type="ECO:0000313" key="1">
    <source>
        <dbReference type="EMBL" id="HAE50562.1"/>
    </source>
</evidence>
<proteinExistence type="predicted"/>
<dbReference type="PANTHER" id="PTHR42941">
    <property type="entry name" value="SLL1037 PROTEIN"/>
    <property type="match status" value="1"/>
</dbReference>
<comment type="caution">
    <text evidence="1">The sequence shown here is derived from an EMBL/GenBank/DDBJ whole genome shotgun (WGS) entry which is preliminary data.</text>
</comment>
<dbReference type="InterPro" id="IPR011852">
    <property type="entry name" value="TRAP_TAXI"/>
</dbReference>
<accession>A0A3B9IRS0</accession>
<dbReference type="SUPFAM" id="SSF53850">
    <property type="entry name" value="Periplasmic binding protein-like II"/>
    <property type="match status" value="1"/>
</dbReference>
<dbReference type="PANTHER" id="PTHR42941:SF1">
    <property type="entry name" value="SLL1037 PROTEIN"/>
    <property type="match status" value="1"/>
</dbReference>
<dbReference type="Pfam" id="PF16868">
    <property type="entry name" value="NMT1_3"/>
    <property type="match status" value="1"/>
</dbReference>
<evidence type="ECO:0008006" key="3">
    <source>
        <dbReference type="Google" id="ProtNLM"/>
    </source>
</evidence>
<gene>
    <name evidence="1" type="ORF">DCK97_24415</name>
</gene>
<dbReference type="NCBIfam" id="TIGR02122">
    <property type="entry name" value="TRAP_TAXI"/>
    <property type="match status" value="1"/>
</dbReference>
<name>A0A3B9IRS0_9PROT</name>
<dbReference type="Proteomes" id="UP000257706">
    <property type="component" value="Unassembled WGS sequence"/>
</dbReference>
<sequence length="433" mass="47273">MLRCRRPAQTTALQRPDSRNSGWICETDSIKDIKTTYKAIYKKYHIPIRENAEASRTRIRIDALRGMERRGGEEGQMRTSMGRAWRGGLAATLKAAAGTMAFCAWVAAGLSPIGPAAAADPVEVKFATISNTSDEYALGVTWSTLLDKTRSGITMEVVAHGGTPKLLRGVVDKDWDIGIIASPHLLYARDGLFMFKGRAEDGKYYDDVRVLLTLESGVAHYLTRAGSGIRTLADLRDKSIAVGTPGGFSGTVNLALLAAHGLDPAKGEVKAQYLEYSTAMDELRNGMLDAVYLWGGLPQGAVASAALQSDLAYVGLDPAAMESWRKTFPAADYYDLVTLTPERISTAYDGHLKPEAPVVSWTTRMQIIVHRDMPDDVAYRLVKTLWENIDEVRQASRELSIMSLDQAVQSASGIIHPGAKRFYVEAGVMKPQS</sequence>
<protein>
    <recommendedName>
        <fullName evidence="3">TAXI family TRAP transporter solute-binding subunit</fullName>
    </recommendedName>
</protein>
<evidence type="ECO:0000313" key="2">
    <source>
        <dbReference type="Proteomes" id="UP000257706"/>
    </source>
</evidence>
<organism evidence="1 2">
    <name type="scientific">Tistrella mobilis</name>
    <dbReference type="NCBI Taxonomy" id="171437"/>
    <lineage>
        <taxon>Bacteria</taxon>
        <taxon>Pseudomonadati</taxon>
        <taxon>Pseudomonadota</taxon>
        <taxon>Alphaproteobacteria</taxon>
        <taxon>Geminicoccales</taxon>
        <taxon>Geminicoccaceae</taxon>
        <taxon>Tistrella</taxon>
    </lineage>
</organism>
<dbReference type="AlphaFoldDB" id="A0A3B9IRS0"/>
<reference evidence="1 2" key="1">
    <citation type="journal article" date="2018" name="Nat. Biotechnol.">
        <title>A standardized bacterial taxonomy based on genome phylogeny substantially revises the tree of life.</title>
        <authorList>
            <person name="Parks D.H."/>
            <person name="Chuvochina M."/>
            <person name="Waite D.W."/>
            <person name="Rinke C."/>
            <person name="Skarshewski A."/>
            <person name="Chaumeil P.A."/>
            <person name="Hugenholtz P."/>
        </authorList>
    </citation>
    <scope>NUCLEOTIDE SEQUENCE [LARGE SCALE GENOMIC DNA]</scope>
    <source>
        <strain evidence="1">UBA8739</strain>
    </source>
</reference>